<keyword evidence="1" id="KW-0378">Hydrolase</keyword>
<evidence type="ECO:0000313" key="6">
    <source>
        <dbReference type="Proteomes" id="UP000078486"/>
    </source>
</evidence>
<dbReference type="InterPro" id="IPR001547">
    <property type="entry name" value="Glyco_hydro_5"/>
</dbReference>
<dbReference type="InterPro" id="IPR017853">
    <property type="entry name" value="GH"/>
</dbReference>
<evidence type="ECO:0000256" key="3">
    <source>
        <dbReference type="SAM" id="SignalP"/>
    </source>
</evidence>
<dbReference type="RefSeq" id="WP_334319185.1">
    <property type="nucleotide sequence ID" value="NZ_CP109796.1"/>
</dbReference>
<dbReference type="Proteomes" id="UP000078486">
    <property type="component" value="Unassembled WGS sequence"/>
</dbReference>
<dbReference type="SUPFAM" id="SSF51445">
    <property type="entry name" value="(Trans)glycosidases"/>
    <property type="match status" value="1"/>
</dbReference>
<gene>
    <name evidence="5" type="ORF">AW736_07755</name>
</gene>
<dbReference type="EMBL" id="LRRQ01000057">
    <property type="protein sequence ID" value="OAM90461.1"/>
    <property type="molecule type" value="Genomic_DNA"/>
</dbReference>
<dbReference type="GO" id="GO:0004553">
    <property type="term" value="F:hydrolase activity, hydrolyzing O-glycosyl compounds"/>
    <property type="evidence" value="ECO:0007669"/>
    <property type="project" value="InterPro"/>
</dbReference>
<feature type="chain" id="PRO_5008089057" description="Glycoside hydrolase family 5 domain-containing protein" evidence="3">
    <location>
        <begin position="30"/>
        <end position="865"/>
    </location>
</feature>
<keyword evidence="6" id="KW-1185">Reference proteome</keyword>
<feature type="domain" description="Glycoside hydrolase family 5" evidence="4">
    <location>
        <begin position="323"/>
        <end position="541"/>
    </location>
</feature>
<evidence type="ECO:0000313" key="5">
    <source>
        <dbReference type="EMBL" id="OAM90461.1"/>
    </source>
</evidence>
<evidence type="ECO:0000259" key="4">
    <source>
        <dbReference type="Pfam" id="PF00150"/>
    </source>
</evidence>
<organism evidence="5 6">
    <name type="scientific">Termitidicoccus mucosus</name>
    <dbReference type="NCBI Taxonomy" id="1184151"/>
    <lineage>
        <taxon>Bacteria</taxon>
        <taxon>Pseudomonadati</taxon>
        <taxon>Verrucomicrobiota</taxon>
        <taxon>Opitutia</taxon>
        <taxon>Opitutales</taxon>
        <taxon>Opitutaceae</taxon>
        <taxon>Termitidicoccus</taxon>
    </lineage>
</organism>
<feature type="signal peptide" evidence="3">
    <location>
        <begin position="1"/>
        <end position="29"/>
    </location>
</feature>
<name>A0A178ILB6_9BACT</name>
<dbReference type="Gene3D" id="3.20.20.80">
    <property type="entry name" value="Glycosidases"/>
    <property type="match status" value="1"/>
</dbReference>
<keyword evidence="3" id="KW-0732">Signal</keyword>
<dbReference type="GO" id="GO:0000272">
    <property type="term" value="P:polysaccharide catabolic process"/>
    <property type="evidence" value="ECO:0007669"/>
    <property type="project" value="InterPro"/>
</dbReference>
<dbReference type="AlphaFoldDB" id="A0A178ILB6"/>
<dbReference type="Pfam" id="PF00150">
    <property type="entry name" value="Cellulase"/>
    <property type="match status" value="1"/>
</dbReference>
<protein>
    <recommendedName>
        <fullName evidence="4">Glycoside hydrolase family 5 domain-containing protein</fullName>
    </recommendedName>
</protein>
<sequence>MKHLLPTTTRAALAALIFPLLVTTTPTRAAFSEQIPLVPRTGNGIGTVSTYAGITPVFKPGSDGRGIIGIPGARGEVNLVWTFWGHTRPEAGQWPVGHDARVSITLTAGADVTLTPRVAVNAGGWSEMDEGGPVSLIAGEPVTFTVPLPSPPDPDAPVENLRISLVGKKIPPLVVSALSVGQEVAVALHPVSDDTQRLENPLRIKGEASPGDAVLVRAFDASGTCIGESSVKAGADGAFVFAIDRRQMRPGPLALRVSVGGGPESPDLPLYVYPLIDYKKTLPMVEKDGRHLIVDGKPWAFLGLNYTRFLLEFSLRERANYQALAEDFRKYSDWGITALRVPLHLGMFQPAPGIFPDDPRYTDVLNSYKVETGFFNIFEYAVALAGHYGIRLFIDWHELPTDPYRYFVGGNNHDKGTGKPGTGIGWLYNHETHKAVEPGDPRHTKAVVDTNIWLARRLRGNGNILGFEVPYNEPHSVTDSGEVAWRDITSATIRGVLEGDPARLTFGMPPAWGHSNVTPSFTWMPPDGLTGMAPHHYLGNGPVALRADAKQRKEPWLARDVDATFSHAFYAITLPYSAAPHPVWNGESGEHGYASFLPEMSQRESTPLMIEAQTVQAYASGWTGSLGWTLTGSPHTYAPVVDLYEKNYRRFAPVYAAGPVDLDRAEVLFVQNTAAVPVANGLNHACVPFARLALDLHLAPVHYMTDDQLLATGLVQMAVGLEQVEEVAAGLRYKAAVVDTRNLDSRSLDLLKRSKIPLLIIDDAEALTAETLSTFLREAGLVLDQRTPPGLLLIEGPAHFLVYRRAGEGPAKAYPRLHVEGTFLLVDEDNKVVFDGTAATLSGQGIDIDLPKWRTAIFSIRTAKN</sequence>
<dbReference type="STRING" id="1184151.AW736_07755"/>
<reference evidence="5 6" key="1">
    <citation type="submission" date="2016-01" db="EMBL/GenBank/DDBJ databases">
        <title>High potential of lignocellulose degradation of a new Verrucomicrobia species.</title>
        <authorList>
            <person name="Wang Y."/>
            <person name="Shi Y."/>
            <person name="Qiu Z."/>
            <person name="Liu S."/>
            <person name="Yang H."/>
        </authorList>
    </citation>
    <scope>NUCLEOTIDE SEQUENCE [LARGE SCALE GENOMIC DNA]</scope>
    <source>
        <strain evidence="5 6">TSB47</strain>
    </source>
</reference>
<evidence type="ECO:0000256" key="2">
    <source>
        <dbReference type="ARBA" id="ARBA00023295"/>
    </source>
</evidence>
<evidence type="ECO:0000256" key="1">
    <source>
        <dbReference type="ARBA" id="ARBA00022801"/>
    </source>
</evidence>
<keyword evidence="2" id="KW-0326">Glycosidase</keyword>
<comment type="caution">
    <text evidence="5">The sequence shown here is derived from an EMBL/GenBank/DDBJ whole genome shotgun (WGS) entry which is preliminary data.</text>
</comment>
<proteinExistence type="predicted"/>
<accession>A0A178ILB6</accession>